<evidence type="ECO:0000256" key="6">
    <source>
        <dbReference type="ARBA" id="ARBA00039592"/>
    </source>
</evidence>
<proteinExistence type="predicted"/>
<dbReference type="InterPro" id="IPR036390">
    <property type="entry name" value="WH_DNA-bd_sf"/>
</dbReference>
<dbReference type="PROSITE" id="PS50949">
    <property type="entry name" value="HTH_GNTR"/>
    <property type="match status" value="1"/>
</dbReference>
<evidence type="ECO:0000256" key="1">
    <source>
        <dbReference type="ARBA" id="ARBA00022491"/>
    </source>
</evidence>
<dbReference type="SUPFAM" id="SSF48008">
    <property type="entry name" value="GntR ligand-binding domain-like"/>
    <property type="match status" value="1"/>
</dbReference>
<reference evidence="8 9" key="1">
    <citation type="submission" date="2019-01" db="EMBL/GenBank/DDBJ databases">
        <authorList>
            <person name="Chen W.-M."/>
        </authorList>
    </citation>
    <scope>NUCLEOTIDE SEQUENCE [LARGE SCALE GENOMIC DNA]</scope>
    <source>
        <strain evidence="8 9">HPM-16</strain>
    </source>
</reference>
<dbReference type="InterPro" id="IPR011711">
    <property type="entry name" value="GntR_C"/>
</dbReference>
<dbReference type="SUPFAM" id="SSF46785">
    <property type="entry name" value="Winged helix' DNA-binding domain"/>
    <property type="match status" value="1"/>
</dbReference>
<dbReference type="EMBL" id="SACQ01000001">
    <property type="protein sequence ID" value="RVU32224.1"/>
    <property type="molecule type" value="Genomic_DNA"/>
</dbReference>
<name>A0A437QCF4_9GAMM</name>
<comment type="function">
    <text evidence="5">Transcriptional repressor for the pyruvate dehydrogenase complex genes aceEF and lpd.</text>
</comment>
<comment type="caution">
    <text evidence="8">The sequence shown here is derived from an EMBL/GenBank/DDBJ whole genome shotgun (WGS) entry which is preliminary data.</text>
</comment>
<dbReference type="Proteomes" id="UP000282818">
    <property type="component" value="Unassembled WGS sequence"/>
</dbReference>
<dbReference type="SMART" id="SM00345">
    <property type="entry name" value="HTH_GNTR"/>
    <property type="match status" value="1"/>
</dbReference>
<dbReference type="AlphaFoldDB" id="A0A437QCF4"/>
<dbReference type="InterPro" id="IPR000524">
    <property type="entry name" value="Tscrpt_reg_HTH_GntR"/>
</dbReference>
<accession>A0A437QCF4</accession>
<dbReference type="PANTHER" id="PTHR43537:SF34">
    <property type="entry name" value="PYRUVATE DEHYDROGENASE COMPLEX REPRESSOR"/>
    <property type="match status" value="1"/>
</dbReference>
<dbReference type="Pfam" id="PF00392">
    <property type="entry name" value="GntR"/>
    <property type="match status" value="1"/>
</dbReference>
<evidence type="ECO:0000313" key="8">
    <source>
        <dbReference type="EMBL" id="RVU32224.1"/>
    </source>
</evidence>
<keyword evidence="1" id="KW-0678">Repressor</keyword>
<keyword evidence="9" id="KW-1185">Reference proteome</keyword>
<sequence>MSNESQKKRALYHDLIKALAQGELIPGERLPSQRQLAEQRQLSRSTVREVVQQLELEGMIATKPGGRSECLNLLASRVELPVGQIDSLPWQIAVLEARAFIEGEAAYFCALRATDQQMTAIENEYQRMQRRGRGASTLEKAKADLKFHMLVAESSHHLLITAFSQLFYSRYFNAIYGVLDHTLKRYGRYPDGIAAQHFQIYQALMQRDADKAKRIATEHIHYTRRLLETAE</sequence>
<dbReference type="RefSeq" id="WP_127692393.1">
    <property type="nucleotide sequence ID" value="NZ_SACQ01000001.1"/>
</dbReference>
<dbReference type="CDD" id="cd07377">
    <property type="entry name" value="WHTH_GntR"/>
    <property type="match status" value="1"/>
</dbReference>
<keyword evidence="3" id="KW-0238">DNA-binding</keyword>
<protein>
    <recommendedName>
        <fullName evidence="6">Pyruvate dehydrogenase complex repressor</fullName>
    </recommendedName>
</protein>
<dbReference type="InterPro" id="IPR036388">
    <property type="entry name" value="WH-like_DNA-bd_sf"/>
</dbReference>
<dbReference type="Gene3D" id="1.10.10.10">
    <property type="entry name" value="Winged helix-like DNA-binding domain superfamily/Winged helix DNA-binding domain"/>
    <property type="match status" value="1"/>
</dbReference>
<keyword evidence="2" id="KW-0805">Transcription regulation</keyword>
<dbReference type="GO" id="GO:0003677">
    <property type="term" value="F:DNA binding"/>
    <property type="evidence" value="ECO:0007669"/>
    <property type="project" value="UniProtKB-KW"/>
</dbReference>
<evidence type="ECO:0000313" key="9">
    <source>
        <dbReference type="Proteomes" id="UP000282818"/>
    </source>
</evidence>
<organism evidence="8 9">
    <name type="scientific">Neptunomonas marina</name>
    <dbReference type="NCBI Taxonomy" id="1815562"/>
    <lineage>
        <taxon>Bacteria</taxon>
        <taxon>Pseudomonadati</taxon>
        <taxon>Pseudomonadota</taxon>
        <taxon>Gammaproteobacteria</taxon>
        <taxon>Oceanospirillales</taxon>
        <taxon>Oceanospirillaceae</taxon>
        <taxon>Neptunomonas</taxon>
    </lineage>
</organism>
<evidence type="ECO:0000256" key="3">
    <source>
        <dbReference type="ARBA" id="ARBA00023125"/>
    </source>
</evidence>
<dbReference type="Pfam" id="PF07729">
    <property type="entry name" value="FCD"/>
    <property type="match status" value="1"/>
</dbReference>
<dbReference type="InterPro" id="IPR008920">
    <property type="entry name" value="TF_FadR/GntR_C"/>
</dbReference>
<dbReference type="Gene3D" id="1.20.120.530">
    <property type="entry name" value="GntR ligand-binding domain-like"/>
    <property type="match status" value="1"/>
</dbReference>
<gene>
    <name evidence="8" type="ORF">EOE65_00800</name>
</gene>
<evidence type="ECO:0000256" key="4">
    <source>
        <dbReference type="ARBA" id="ARBA00023163"/>
    </source>
</evidence>
<dbReference type="PANTHER" id="PTHR43537">
    <property type="entry name" value="TRANSCRIPTIONAL REGULATOR, GNTR FAMILY"/>
    <property type="match status" value="1"/>
</dbReference>
<keyword evidence="4" id="KW-0804">Transcription</keyword>
<evidence type="ECO:0000256" key="5">
    <source>
        <dbReference type="ARBA" id="ARBA00037357"/>
    </source>
</evidence>
<evidence type="ECO:0000256" key="2">
    <source>
        <dbReference type="ARBA" id="ARBA00023015"/>
    </source>
</evidence>
<dbReference type="GO" id="GO:0003700">
    <property type="term" value="F:DNA-binding transcription factor activity"/>
    <property type="evidence" value="ECO:0007669"/>
    <property type="project" value="InterPro"/>
</dbReference>
<dbReference type="SMART" id="SM00895">
    <property type="entry name" value="FCD"/>
    <property type="match status" value="1"/>
</dbReference>
<evidence type="ECO:0000259" key="7">
    <source>
        <dbReference type="PROSITE" id="PS50949"/>
    </source>
</evidence>
<feature type="domain" description="HTH gntR-type" evidence="7">
    <location>
        <begin position="5"/>
        <end position="74"/>
    </location>
</feature>
<dbReference type="PRINTS" id="PR00035">
    <property type="entry name" value="HTHGNTR"/>
</dbReference>